<dbReference type="InterPro" id="IPR011051">
    <property type="entry name" value="RmlC_Cupin_sf"/>
</dbReference>
<dbReference type="PANTHER" id="PTHR43280">
    <property type="entry name" value="ARAC-FAMILY TRANSCRIPTIONAL REGULATOR"/>
    <property type="match status" value="1"/>
</dbReference>
<evidence type="ECO:0000256" key="3">
    <source>
        <dbReference type="ARBA" id="ARBA00023163"/>
    </source>
</evidence>
<dbReference type="KEGG" id="pej:FYC62_04230"/>
<dbReference type="InterPro" id="IPR014710">
    <property type="entry name" value="RmlC-like_jellyroll"/>
</dbReference>
<evidence type="ECO:0000256" key="2">
    <source>
        <dbReference type="ARBA" id="ARBA00023125"/>
    </source>
</evidence>
<dbReference type="PANTHER" id="PTHR43280:SF27">
    <property type="entry name" value="TRANSCRIPTIONAL REGULATOR MTLR"/>
    <property type="match status" value="1"/>
</dbReference>
<dbReference type="Gene3D" id="2.60.120.10">
    <property type="entry name" value="Jelly Rolls"/>
    <property type="match status" value="1"/>
</dbReference>
<proteinExistence type="predicted"/>
<dbReference type="InterPro" id="IPR003313">
    <property type="entry name" value="AraC-bd"/>
</dbReference>
<dbReference type="GO" id="GO:0003700">
    <property type="term" value="F:DNA-binding transcription factor activity"/>
    <property type="evidence" value="ECO:0007669"/>
    <property type="project" value="InterPro"/>
</dbReference>
<evidence type="ECO:0000313" key="5">
    <source>
        <dbReference type="EMBL" id="QEK53226.1"/>
    </source>
</evidence>
<organism evidence="5 6">
    <name type="scientific">Pedobacter aquae</name>
    <dbReference type="NCBI Taxonomy" id="2605747"/>
    <lineage>
        <taxon>Bacteria</taxon>
        <taxon>Pseudomonadati</taxon>
        <taxon>Bacteroidota</taxon>
        <taxon>Sphingobacteriia</taxon>
        <taxon>Sphingobacteriales</taxon>
        <taxon>Sphingobacteriaceae</taxon>
        <taxon>Pedobacter</taxon>
    </lineage>
</organism>
<dbReference type="InterPro" id="IPR018060">
    <property type="entry name" value="HTH_AraC"/>
</dbReference>
<dbReference type="Pfam" id="PF02311">
    <property type="entry name" value="AraC_binding"/>
    <property type="match status" value="1"/>
</dbReference>
<keyword evidence="2" id="KW-0238">DNA-binding</keyword>
<dbReference type="Pfam" id="PF12833">
    <property type="entry name" value="HTH_18"/>
    <property type="match status" value="1"/>
</dbReference>
<evidence type="ECO:0000259" key="4">
    <source>
        <dbReference type="PROSITE" id="PS01124"/>
    </source>
</evidence>
<dbReference type="SUPFAM" id="SSF51182">
    <property type="entry name" value="RmlC-like cupins"/>
    <property type="match status" value="1"/>
</dbReference>
<accession>A0A5C0VLB4</accession>
<dbReference type="PROSITE" id="PS01124">
    <property type="entry name" value="HTH_ARAC_FAMILY_2"/>
    <property type="match status" value="1"/>
</dbReference>
<evidence type="ECO:0000313" key="6">
    <source>
        <dbReference type="Proteomes" id="UP000323653"/>
    </source>
</evidence>
<feature type="domain" description="HTH araC/xylS-type" evidence="4">
    <location>
        <begin position="187"/>
        <end position="285"/>
    </location>
</feature>
<keyword evidence="3" id="KW-0804">Transcription</keyword>
<dbReference type="SMART" id="SM00342">
    <property type="entry name" value="HTH_ARAC"/>
    <property type="match status" value="1"/>
</dbReference>
<dbReference type="EMBL" id="CP043329">
    <property type="protein sequence ID" value="QEK53226.1"/>
    <property type="molecule type" value="Genomic_DNA"/>
</dbReference>
<sequence length="293" mass="33484">MRPQLLKVTSGPVHSFTVRQDLLPNIDKLHYHAEIELIQIVKGKGTQLIGDSIKRFDAGDIFLIGSGLPHNLKYDEPYVQESGKSLTESRVIQFHENFWGASFLNLPENKIIRDLLEQSKRGIQIQGLTKIKVAGYLDKLVDAEGPERILLLISILQIIAKAAEDVCLLSSIGFNNEVKDFENHRMTLIYEYTLANFKKKIQLDEIAKIAHISPHSFCRYFKSRTKKTYSQFLLEVKVGQACKLLMDNDLSIKELCYESGFNNFASFHKYFKIITGLSPLSYKKEFNQRQPAA</sequence>
<gene>
    <name evidence="5" type="ORF">FYC62_04230</name>
</gene>
<dbReference type="SUPFAM" id="SSF46689">
    <property type="entry name" value="Homeodomain-like"/>
    <property type="match status" value="2"/>
</dbReference>
<dbReference type="GO" id="GO:0043565">
    <property type="term" value="F:sequence-specific DNA binding"/>
    <property type="evidence" value="ECO:0007669"/>
    <property type="project" value="InterPro"/>
</dbReference>
<keyword evidence="6" id="KW-1185">Reference proteome</keyword>
<dbReference type="AlphaFoldDB" id="A0A5C0VLB4"/>
<reference evidence="5 6" key="1">
    <citation type="submission" date="2019-08" db="EMBL/GenBank/DDBJ databases">
        <title>Pedobacter sp. nov., isolated from Han river, South Korea.</title>
        <authorList>
            <person name="Lee D.-H."/>
            <person name="Kim Y.-S."/>
            <person name="Hwang E.-M."/>
            <person name="Le Tran T.C."/>
            <person name="Cha C.-J."/>
        </authorList>
    </citation>
    <scope>NUCLEOTIDE SEQUENCE [LARGE SCALE GENOMIC DNA]</scope>
    <source>
        <strain evidence="5 6">CJ43</strain>
    </source>
</reference>
<evidence type="ECO:0000256" key="1">
    <source>
        <dbReference type="ARBA" id="ARBA00023015"/>
    </source>
</evidence>
<dbReference type="Gene3D" id="1.10.10.60">
    <property type="entry name" value="Homeodomain-like"/>
    <property type="match status" value="2"/>
</dbReference>
<name>A0A5C0VLB4_9SPHI</name>
<dbReference type="InterPro" id="IPR009057">
    <property type="entry name" value="Homeodomain-like_sf"/>
</dbReference>
<protein>
    <submittedName>
        <fullName evidence="5">AraC family transcriptional regulator</fullName>
    </submittedName>
</protein>
<keyword evidence="1" id="KW-0805">Transcription regulation</keyword>
<dbReference type="Proteomes" id="UP000323653">
    <property type="component" value="Chromosome"/>
</dbReference>